<dbReference type="InterPro" id="IPR036271">
    <property type="entry name" value="Tet_transcr_reg_TetR-rel_C_sf"/>
</dbReference>
<dbReference type="OrthoDB" id="5003298at2"/>
<feature type="domain" description="HTH tetR-type" evidence="3">
    <location>
        <begin position="8"/>
        <end position="68"/>
    </location>
</feature>
<keyword evidence="5" id="KW-1185">Reference proteome</keyword>
<evidence type="ECO:0000313" key="5">
    <source>
        <dbReference type="Proteomes" id="UP000184699"/>
    </source>
</evidence>
<dbReference type="Pfam" id="PF00440">
    <property type="entry name" value="TetR_N"/>
    <property type="match status" value="1"/>
</dbReference>
<dbReference type="InterPro" id="IPR039536">
    <property type="entry name" value="TetR_C_Proteobacteria"/>
</dbReference>
<dbReference type="STRING" id="232089.SAMN05443544_0935"/>
<protein>
    <submittedName>
        <fullName evidence="4">Transcriptional regulator, TetR family</fullName>
    </submittedName>
</protein>
<evidence type="ECO:0000256" key="1">
    <source>
        <dbReference type="ARBA" id="ARBA00023125"/>
    </source>
</evidence>
<accession>A0A1N6E043</accession>
<dbReference type="PROSITE" id="PS50977">
    <property type="entry name" value="HTH_TETR_2"/>
    <property type="match status" value="1"/>
</dbReference>
<dbReference type="AlphaFoldDB" id="A0A1N6E043"/>
<reference evidence="5" key="1">
    <citation type="submission" date="2016-11" db="EMBL/GenBank/DDBJ databases">
        <authorList>
            <person name="Varghese N."/>
            <person name="Submissions S."/>
        </authorList>
    </citation>
    <scope>NUCLEOTIDE SEQUENCE [LARGE SCALE GENOMIC DNA]</scope>
    <source>
        <strain evidence="5">DSM 8595</strain>
    </source>
</reference>
<organism evidence="4 5">
    <name type="scientific">Agromyces cerinus subsp. cerinus</name>
    <dbReference type="NCBI Taxonomy" id="232089"/>
    <lineage>
        <taxon>Bacteria</taxon>
        <taxon>Bacillati</taxon>
        <taxon>Actinomycetota</taxon>
        <taxon>Actinomycetes</taxon>
        <taxon>Micrococcales</taxon>
        <taxon>Microbacteriaceae</taxon>
        <taxon>Agromyces</taxon>
    </lineage>
</organism>
<dbReference type="GO" id="GO:0000976">
    <property type="term" value="F:transcription cis-regulatory region binding"/>
    <property type="evidence" value="ECO:0007669"/>
    <property type="project" value="TreeGrafter"/>
</dbReference>
<dbReference type="InterPro" id="IPR001647">
    <property type="entry name" value="HTH_TetR"/>
</dbReference>
<dbReference type="SUPFAM" id="SSF48498">
    <property type="entry name" value="Tetracyclin repressor-like, C-terminal domain"/>
    <property type="match status" value="1"/>
</dbReference>
<dbReference type="EMBL" id="FSRJ01000001">
    <property type="protein sequence ID" value="SIN76371.1"/>
    <property type="molecule type" value="Genomic_DNA"/>
</dbReference>
<dbReference type="PANTHER" id="PTHR30055:SF146">
    <property type="entry name" value="HTH-TYPE TRANSCRIPTIONAL DUAL REGULATOR CECR"/>
    <property type="match status" value="1"/>
</dbReference>
<evidence type="ECO:0000313" key="4">
    <source>
        <dbReference type="EMBL" id="SIN76371.1"/>
    </source>
</evidence>
<evidence type="ECO:0000259" key="3">
    <source>
        <dbReference type="PROSITE" id="PS50977"/>
    </source>
</evidence>
<dbReference type="RefSeq" id="WP_074259107.1">
    <property type="nucleotide sequence ID" value="NZ_FSRJ01000001.1"/>
</dbReference>
<evidence type="ECO:0000256" key="2">
    <source>
        <dbReference type="PROSITE-ProRule" id="PRU00335"/>
    </source>
</evidence>
<sequence>MNTNPRVEATRARILNAALDAFVLDGYTGASTDVIAATAAASKQTVYKYFGDKEGLFRALISDVVDRVHDSIVRLDIDAYDDGEAVVRALARLLSASVLDRRVQRFRRLVIAEAARFPDIGRAYYEGAFELTLGHMADLLASASERGWLHVDDPRIAANHLAGLLLWIPSNRIMMTGRFDAITEAEVESGLESGVRVFLAAYRD</sequence>
<gene>
    <name evidence="4" type="ORF">SAMN05443544_0935</name>
</gene>
<dbReference type="PANTHER" id="PTHR30055">
    <property type="entry name" value="HTH-TYPE TRANSCRIPTIONAL REGULATOR RUTR"/>
    <property type="match status" value="1"/>
</dbReference>
<proteinExistence type="predicted"/>
<dbReference type="Pfam" id="PF14246">
    <property type="entry name" value="TetR_C_7"/>
    <property type="match status" value="1"/>
</dbReference>
<dbReference type="Proteomes" id="UP000184699">
    <property type="component" value="Unassembled WGS sequence"/>
</dbReference>
<dbReference type="InterPro" id="IPR050109">
    <property type="entry name" value="HTH-type_TetR-like_transc_reg"/>
</dbReference>
<name>A0A1N6E043_9MICO</name>
<dbReference type="PRINTS" id="PR00455">
    <property type="entry name" value="HTHTETR"/>
</dbReference>
<dbReference type="Gene3D" id="1.10.357.10">
    <property type="entry name" value="Tetracycline Repressor, domain 2"/>
    <property type="match status" value="1"/>
</dbReference>
<dbReference type="SUPFAM" id="SSF46689">
    <property type="entry name" value="Homeodomain-like"/>
    <property type="match status" value="1"/>
</dbReference>
<dbReference type="InterPro" id="IPR009057">
    <property type="entry name" value="Homeodomain-like_sf"/>
</dbReference>
<dbReference type="GO" id="GO:0003700">
    <property type="term" value="F:DNA-binding transcription factor activity"/>
    <property type="evidence" value="ECO:0007669"/>
    <property type="project" value="TreeGrafter"/>
</dbReference>
<feature type="DNA-binding region" description="H-T-H motif" evidence="2">
    <location>
        <begin position="31"/>
        <end position="50"/>
    </location>
</feature>
<keyword evidence="1 2" id="KW-0238">DNA-binding</keyword>